<reference evidence="2 3" key="1">
    <citation type="submission" date="2019-12" db="EMBL/GenBank/DDBJ databases">
        <title>Enteriobacteria Tanzani isolates_10432.</title>
        <authorList>
            <person name="Subbiah M."/>
            <person name="Call D."/>
        </authorList>
    </citation>
    <scope>NUCLEOTIDE SEQUENCE [LARGE SCALE GENOMIC DNA]</scope>
    <source>
        <strain evidence="2 3">10432wG8</strain>
    </source>
</reference>
<accession>A0A8T5YMZ7</accession>
<feature type="domain" description="Thioesterase" evidence="1">
    <location>
        <begin position="3"/>
        <end position="105"/>
    </location>
</feature>
<gene>
    <name evidence="2" type="ORF">GQM21_27855</name>
</gene>
<dbReference type="InterPro" id="IPR001031">
    <property type="entry name" value="Thioesterase"/>
</dbReference>
<dbReference type="InterPro" id="IPR029058">
    <property type="entry name" value="AB_hydrolase_fold"/>
</dbReference>
<sequence length="114" mass="12632">NGLDPEVLAEINREREAFLAAQQGSTSTELFTTIEGNYADAVRLLTTAHSVPFDGKATLFVAERTLQEGMSPERAWSPWIAELDIYRQDCAHVDIISPGTFEKIGPIIRATLNR</sequence>
<comment type="caution">
    <text evidence="2">The sequence shown here is derived from an EMBL/GenBank/DDBJ whole genome shotgun (WGS) entry which is preliminary data.</text>
</comment>
<evidence type="ECO:0000313" key="2">
    <source>
        <dbReference type="EMBL" id="MWL00892.1"/>
    </source>
</evidence>
<feature type="non-terminal residue" evidence="2">
    <location>
        <position position="1"/>
    </location>
</feature>
<evidence type="ECO:0000259" key="1">
    <source>
        <dbReference type="Pfam" id="PF00975"/>
    </source>
</evidence>
<evidence type="ECO:0000313" key="3">
    <source>
        <dbReference type="Proteomes" id="UP000462271"/>
    </source>
</evidence>
<name>A0A8T5YMZ7_ECOLX</name>
<dbReference type="Gene3D" id="3.40.50.1820">
    <property type="entry name" value="alpha/beta hydrolase"/>
    <property type="match status" value="1"/>
</dbReference>
<dbReference type="EMBL" id="WTML01000329">
    <property type="protein sequence ID" value="MWL00892.1"/>
    <property type="molecule type" value="Genomic_DNA"/>
</dbReference>
<organism evidence="2 3">
    <name type="scientific">Escherichia coli</name>
    <dbReference type="NCBI Taxonomy" id="562"/>
    <lineage>
        <taxon>Bacteria</taxon>
        <taxon>Pseudomonadati</taxon>
        <taxon>Pseudomonadota</taxon>
        <taxon>Gammaproteobacteria</taxon>
        <taxon>Enterobacterales</taxon>
        <taxon>Enterobacteriaceae</taxon>
        <taxon>Escherichia</taxon>
    </lineage>
</organism>
<protein>
    <submittedName>
        <fullName evidence="2">Peptide synthetase</fullName>
    </submittedName>
</protein>
<dbReference type="AlphaFoldDB" id="A0A8T5YMZ7"/>
<dbReference type="SUPFAM" id="SSF53474">
    <property type="entry name" value="alpha/beta-Hydrolases"/>
    <property type="match status" value="1"/>
</dbReference>
<dbReference type="Pfam" id="PF00975">
    <property type="entry name" value="Thioesterase"/>
    <property type="match status" value="1"/>
</dbReference>
<dbReference type="Proteomes" id="UP000462271">
    <property type="component" value="Unassembled WGS sequence"/>
</dbReference>
<proteinExistence type="predicted"/>